<evidence type="ECO:0000256" key="1">
    <source>
        <dbReference type="ARBA" id="ARBA00004429"/>
    </source>
</evidence>
<dbReference type="EMBL" id="FXXP01000001">
    <property type="protein sequence ID" value="SMX27915.1"/>
    <property type="molecule type" value="Genomic_DNA"/>
</dbReference>
<gene>
    <name evidence="11" type="ORF">TRP8649_02027</name>
</gene>
<evidence type="ECO:0000313" key="12">
    <source>
        <dbReference type="Proteomes" id="UP000225972"/>
    </source>
</evidence>
<dbReference type="OrthoDB" id="4250245at2"/>
<keyword evidence="12" id="KW-1185">Reference proteome</keyword>
<proteinExistence type="inferred from homology"/>
<dbReference type="PANTHER" id="PTHR35011:SF4">
    <property type="entry name" value="SLL1102 PROTEIN"/>
    <property type="match status" value="1"/>
</dbReference>
<feature type="transmembrane region" description="Helical" evidence="9">
    <location>
        <begin position="20"/>
        <end position="42"/>
    </location>
</feature>
<comment type="similarity">
    <text evidence="8 9">Belongs to the TRAP transporter small permease family.</text>
</comment>
<accession>A0A238JBX0</accession>
<evidence type="ECO:0000256" key="6">
    <source>
        <dbReference type="ARBA" id="ARBA00022989"/>
    </source>
</evidence>
<organism evidence="11 12">
    <name type="scientific">Pelagimonas phthalicica</name>
    <dbReference type="NCBI Taxonomy" id="1037362"/>
    <lineage>
        <taxon>Bacteria</taxon>
        <taxon>Pseudomonadati</taxon>
        <taxon>Pseudomonadota</taxon>
        <taxon>Alphaproteobacteria</taxon>
        <taxon>Rhodobacterales</taxon>
        <taxon>Roseobacteraceae</taxon>
        <taxon>Pelagimonas</taxon>
    </lineage>
</organism>
<feature type="transmembrane region" description="Helical" evidence="9">
    <location>
        <begin position="91"/>
        <end position="112"/>
    </location>
</feature>
<keyword evidence="4 9" id="KW-0997">Cell inner membrane</keyword>
<name>A0A238JBX0_9RHOB</name>
<evidence type="ECO:0000256" key="5">
    <source>
        <dbReference type="ARBA" id="ARBA00022692"/>
    </source>
</evidence>
<evidence type="ECO:0000313" key="11">
    <source>
        <dbReference type="EMBL" id="SMX27915.1"/>
    </source>
</evidence>
<sequence>MVEHKRTGPLDLITWGISRIAMWLPAFIVAIIFFEVVMRYVFGRATMWVNETSLWVAGISYLFAGLYSMQQRSHIRIYILYDLCPRWLRRIFDVISTLCIVVFAVALIWGGYDEAVRKFMTWERFGTKFDPPIPATLKPLILITMALLALQAISNLIFDWNTDQGEKPLVEDLDELLAQVGADHLEARPAGEASDHPDTKQ</sequence>
<keyword evidence="6 9" id="KW-1133">Transmembrane helix</keyword>
<protein>
    <recommendedName>
        <fullName evidence="9">TRAP transporter small permease protein</fullName>
    </recommendedName>
</protein>
<dbReference type="Proteomes" id="UP000225972">
    <property type="component" value="Unassembled WGS sequence"/>
</dbReference>
<dbReference type="AlphaFoldDB" id="A0A238JBX0"/>
<keyword evidence="2 9" id="KW-0813">Transport</keyword>
<dbReference type="InterPro" id="IPR007387">
    <property type="entry name" value="TRAP_DctQ"/>
</dbReference>
<evidence type="ECO:0000256" key="2">
    <source>
        <dbReference type="ARBA" id="ARBA00022448"/>
    </source>
</evidence>
<dbReference type="RefSeq" id="WP_099244431.1">
    <property type="nucleotide sequence ID" value="NZ_FXXP01000001.1"/>
</dbReference>
<comment type="function">
    <text evidence="9">Part of the tripartite ATP-independent periplasmic (TRAP) transport system.</text>
</comment>
<keyword evidence="7 9" id="KW-0472">Membrane</keyword>
<evidence type="ECO:0000256" key="8">
    <source>
        <dbReference type="ARBA" id="ARBA00038436"/>
    </source>
</evidence>
<evidence type="ECO:0000256" key="7">
    <source>
        <dbReference type="ARBA" id="ARBA00023136"/>
    </source>
</evidence>
<comment type="subunit">
    <text evidence="9">The complex comprises the extracytoplasmic solute receptor protein and the two transmembrane proteins.</text>
</comment>
<dbReference type="PANTHER" id="PTHR35011">
    <property type="entry name" value="2,3-DIKETO-L-GULONATE TRAP TRANSPORTER SMALL PERMEASE PROTEIN YIAM"/>
    <property type="match status" value="1"/>
</dbReference>
<feature type="transmembrane region" description="Helical" evidence="9">
    <location>
        <begin position="54"/>
        <end position="70"/>
    </location>
</feature>
<evidence type="ECO:0000256" key="9">
    <source>
        <dbReference type="RuleBase" id="RU369079"/>
    </source>
</evidence>
<evidence type="ECO:0000259" key="10">
    <source>
        <dbReference type="Pfam" id="PF04290"/>
    </source>
</evidence>
<comment type="subcellular location">
    <subcellularLocation>
        <location evidence="1 9">Cell inner membrane</location>
        <topology evidence="1 9">Multi-pass membrane protein</topology>
    </subcellularLocation>
</comment>
<evidence type="ECO:0000256" key="3">
    <source>
        <dbReference type="ARBA" id="ARBA00022475"/>
    </source>
</evidence>
<keyword evidence="5 9" id="KW-0812">Transmembrane</keyword>
<dbReference type="InterPro" id="IPR055348">
    <property type="entry name" value="DctQ"/>
</dbReference>
<reference evidence="12" key="1">
    <citation type="submission" date="2017-05" db="EMBL/GenBank/DDBJ databases">
        <authorList>
            <person name="Rodrigo-Torres L."/>
            <person name="Arahal R. D."/>
            <person name="Lucena T."/>
        </authorList>
    </citation>
    <scope>NUCLEOTIDE SEQUENCE [LARGE SCALE GENOMIC DNA]</scope>
    <source>
        <strain evidence="12">CECT 8649</strain>
    </source>
</reference>
<evidence type="ECO:0000256" key="4">
    <source>
        <dbReference type="ARBA" id="ARBA00022519"/>
    </source>
</evidence>
<dbReference type="Pfam" id="PF04290">
    <property type="entry name" value="DctQ"/>
    <property type="match status" value="1"/>
</dbReference>
<feature type="transmembrane region" description="Helical" evidence="9">
    <location>
        <begin position="140"/>
        <end position="158"/>
    </location>
</feature>
<feature type="domain" description="Tripartite ATP-independent periplasmic transporters DctQ component" evidence="10">
    <location>
        <begin position="28"/>
        <end position="159"/>
    </location>
</feature>
<keyword evidence="3" id="KW-1003">Cell membrane</keyword>
<dbReference type="GO" id="GO:0005886">
    <property type="term" value="C:plasma membrane"/>
    <property type="evidence" value="ECO:0007669"/>
    <property type="project" value="UniProtKB-SubCell"/>
</dbReference>
<dbReference type="GO" id="GO:0022857">
    <property type="term" value="F:transmembrane transporter activity"/>
    <property type="evidence" value="ECO:0007669"/>
    <property type="project" value="UniProtKB-UniRule"/>
</dbReference>